<evidence type="ECO:0000256" key="1">
    <source>
        <dbReference type="SAM" id="MobiDB-lite"/>
    </source>
</evidence>
<evidence type="ECO:0000313" key="3">
    <source>
        <dbReference type="Proteomes" id="UP001151760"/>
    </source>
</evidence>
<proteinExistence type="predicted"/>
<feature type="region of interest" description="Disordered" evidence="1">
    <location>
        <begin position="289"/>
        <end position="335"/>
    </location>
</feature>
<evidence type="ECO:0000313" key="2">
    <source>
        <dbReference type="EMBL" id="GJT39839.1"/>
    </source>
</evidence>
<feature type="compositionally biased region" description="Low complexity" evidence="1">
    <location>
        <begin position="62"/>
        <end position="73"/>
    </location>
</feature>
<dbReference type="Proteomes" id="UP001151760">
    <property type="component" value="Unassembled WGS sequence"/>
</dbReference>
<keyword evidence="3" id="KW-1185">Reference proteome</keyword>
<reference evidence="2" key="1">
    <citation type="journal article" date="2022" name="Int. J. Mol. Sci.">
        <title>Draft Genome of Tanacetum Coccineum: Genomic Comparison of Closely Related Tanacetum-Family Plants.</title>
        <authorList>
            <person name="Yamashiro T."/>
            <person name="Shiraishi A."/>
            <person name="Nakayama K."/>
            <person name="Satake H."/>
        </authorList>
    </citation>
    <scope>NUCLEOTIDE SEQUENCE</scope>
</reference>
<comment type="caution">
    <text evidence="2">The sequence shown here is derived from an EMBL/GenBank/DDBJ whole genome shotgun (WGS) entry which is preliminary data.</text>
</comment>
<gene>
    <name evidence="2" type="ORF">Tco_0939704</name>
</gene>
<feature type="compositionally biased region" description="Basic and acidic residues" evidence="1">
    <location>
        <begin position="289"/>
        <end position="307"/>
    </location>
</feature>
<feature type="compositionally biased region" description="Polar residues" evidence="1">
    <location>
        <begin position="13"/>
        <end position="38"/>
    </location>
</feature>
<accession>A0ABQ5DRZ3</accession>
<reference evidence="2" key="2">
    <citation type="submission" date="2022-01" db="EMBL/GenBank/DDBJ databases">
        <authorList>
            <person name="Yamashiro T."/>
            <person name="Shiraishi A."/>
            <person name="Satake H."/>
            <person name="Nakayama K."/>
        </authorList>
    </citation>
    <scope>NUCLEOTIDE SEQUENCE</scope>
</reference>
<protein>
    <submittedName>
        <fullName evidence="2">Uncharacterized protein</fullName>
    </submittedName>
</protein>
<sequence length="379" mass="42368">MLAPLVVVGEGSKQPTEPQPTSSTAPQDILTQVATATASKPPKDPNTYWRTKRGRNTKVPQSGGSPKKASSGPWYQETMGVLLLRLGLKECLNSPSGSGEGRMEHQFELMSNVPITPHDSPLLGVLDLEKEKDAQAVEILRLKKRVNRLERQMKSRTSQPRRRKYGWVESSDADLDEEDASKQGRKNDKTNPMLQESDFDGFDDETVDAATTGVNTASAPVTTAGVAISTTEPRTPSTTTTVFDDEDFDEIQAIINADALFAAKLQQEEREFQLKGKTYEEIHELYERQQKRNQDFTPMDSKKEAQKSGKRLKRVAGSYATQQSHKKSKVMKSVKNVTEEEAAEYEKEKEELMLSLKIISGDDSEVNYEPLSRRFPIVN</sequence>
<feature type="region of interest" description="Disordered" evidence="1">
    <location>
        <begin position="150"/>
        <end position="199"/>
    </location>
</feature>
<feature type="region of interest" description="Disordered" evidence="1">
    <location>
        <begin position="1"/>
        <end position="74"/>
    </location>
</feature>
<feature type="compositionally biased region" description="Basic and acidic residues" evidence="1">
    <location>
        <begin position="180"/>
        <end position="189"/>
    </location>
</feature>
<name>A0ABQ5DRZ3_9ASTR</name>
<dbReference type="EMBL" id="BQNB010015419">
    <property type="protein sequence ID" value="GJT39839.1"/>
    <property type="molecule type" value="Genomic_DNA"/>
</dbReference>
<organism evidence="2 3">
    <name type="scientific">Tanacetum coccineum</name>
    <dbReference type="NCBI Taxonomy" id="301880"/>
    <lineage>
        <taxon>Eukaryota</taxon>
        <taxon>Viridiplantae</taxon>
        <taxon>Streptophyta</taxon>
        <taxon>Embryophyta</taxon>
        <taxon>Tracheophyta</taxon>
        <taxon>Spermatophyta</taxon>
        <taxon>Magnoliopsida</taxon>
        <taxon>eudicotyledons</taxon>
        <taxon>Gunneridae</taxon>
        <taxon>Pentapetalae</taxon>
        <taxon>asterids</taxon>
        <taxon>campanulids</taxon>
        <taxon>Asterales</taxon>
        <taxon>Asteraceae</taxon>
        <taxon>Asteroideae</taxon>
        <taxon>Anthemideae</taxon>
        <taxon>Anthemidinae</taxon>
        <taxon>Tanacetum</taxon>
    </lineage>
</organism>